<organism evidence="1">
    <name type="scientific">Oryza glumipatula</name>
    <dbReference type="NCBI Taxonomy" id="40148"/>
    <lineage>
        <taxon>Eukaryota</taxon>
        <taxon>Viridiplantae</taxon>
        <taxon>Streptophyta</taxon>
        <taxon>Embryophyta</taxon>
        <taxon>Tracheophyta</taxon>
        <taxon>Spermatophyta</taxon>
        <taxon>Magnoliopsida</taxon>
        <taxon>Liliopsida</taxon>
        <taxon>Poales</taxon>
        <taxon>Poaceae</taxon>
        <taxon>BOP clade</taxon>
        <taxon>Oryzoideae</taxon>
        <taxon>Oryzeae</taxon>
        <taxon>Oryzinae</taxon>
        <taxon>Oryza</taxon>
    </lineage>
</organism>
<reference evidence="1" key="2">
    <citation type="submission" date="2018-05" db="EMBL/GenBank/DDBJ databases">
        <title>OgluRS3 (Oryza glumaepatula Reference Sequence Version 3).</title>
        <authorList>
            <person name="Zhang J."/>
            <person name="Kudrna D."/>
            <person name="Lee S."/>
            <person name="Talag J."/>
            <person name="Welchert J."/>
            <person name="Wing R.A."/>
        </authorList>
    </citation>
    <scope>NUCLEOTIDE SEQUENCE [LARGE SCALE GENOMIC DNA]</scope>
</reference>
<keyword evidence="2" id="KW-1185">Reference proteome</keyword>
<name>A0A0D9Z7Y0_9ORYZ</name>
<evidence type="ECO:0000313" key="2">
    <source>
        <dbReference type="Proteomes" id="UP000026961"/>
    </source>
</evidence>
<dbReference type="Proteomes" id="UP000026961">
    <property type="component" value="Chromosome 3"/>
</dbReference>
<accession>A0A0D9Z7Y0</accession>
<dbReference type="Gramene" id="OGLUM03G19460.1">
    <property type="protein sequence ID" value="OGLUM03G19460.1"/>
    <property type="gene ID" value="OGLUM03G19460"/>
</dbReference>
<dbReference type="AlphaFoldDB" id="A0A0D9Z7Y0"/>
<dbReference type="HOGENOM" id="CLU_175077_0_0_1"/>
<sequence length="108" mass="12205">MGREEDGNAFIVVEIWFFQGTGGPAPFKGVSGKSPAWYFRIGNIDAYGCRILHGATYKTIISCIQSLQEYGKTKLWLKCAWTYFGERAKENFCRIMAITNFASNIAKF</sequence>
<proteinExistence type="predicted"/>
<reference evidence="1" key="1">
    <citation type="submission" date="2015-04" db="UniProtKB">
        <authorList>
            <consortium name="EnsemblPlants"/>
        </authorList>
    </citation>
    <scope>IDENTIFICATION</scope>
</reference>
<protein>
    <submittedName>
        <fullName evidence="1">Uncharacterized protein</fullName>
    </submittedName>
</protein>
<evidence type="ECO:0000313" key="1">
    <source>
        <dbReference type="EnsemblPlants" id="OGLUM03G19460.1"/>
    </source>
</evidence>
<dbReference type="EnsemblPlants" id="OGLUM03G19460.1">
    <property type="protein sequence ID" value="OGLUM03G19460.1"/>
    <property type="gene ID" value="OGLUM03G19460"/>
</dbReference>